<evidence type="ECO:0000313" key="3">
    <source>
        <dbReference type="EMBL" id="KAJ7230461.1"/>
    </source>
</evidence>
<dbReference type="Pfam" id="PF00172">
    <property type="entry name" value="Zn_clus"/>
    <property type="match status" value="1"/>
</dbReference>
<comment type="caution">
    <text evidence="3">The sequence shown here is derived from an EMBL/GenBank/DDBJ whole genome shotgun (WGS) entry which is preliminary data.</text>
</comment>
<evidence type="ECO:0000259" key="2">
    <source>
        <dbReference type="Pfam" id="PF00172"/>
    </source>
</evidence>
<name>A0AAD6YVR5_9AGAR</name>
<feature type="domain" description="Zn(2)-C6 fungal-type" evidence="2">
    <location>
        <begin position="4"/>
        <end position="31"/>
    </location>
</feature>
<keyword evidence="4" id="KW-1185">Reference proteome</keyword>
<dbReference type="EMBL" id="JARJCW010000001">
    <property type="protein sequence ID" value="KAJ7230461.1"/>
    <property type="molecule type" value="Genomic_DNA"/>
</dbReference>
<dbReference type="AlphaFoldDB" id="A0AAD6YVR5"/>
<protein>
    <recommendedName>
        <fullName evidence="2">Zn(2)-C6 fungal-type domain-containing protein</fullName>
    </recommendedName>
</protein>
<evidence type="ECO:0000256" key="1">
    <source>
        <dbReference type="SAM" id="MobiDB-lite"/>
    </source>
</evidence>
<organism evidence="3 4">
    <name type="scientific">Mycena pura</name>
    <dbReference type="NCBI Taxonomy" id="153505"/>
    <lineage>
        <taxon>Eukaryota</taxon>
        <taxon>Fungi</taxon>
        <taxon>Dikarya</taxon>
        <taxon>Basidiomycota</taxon>
        <taxon>Agaricomycotina</taxon>
        <taxon>Agaricomycetes</taxon>
        <taxon>Agaricomycetidae</taxon>
        <taxon>Agaricales</taxon>
        <taxon>Marasmiineae</taxon>
        <taxon>Mycenaceae</taxon>
        <taxon>Mycena</taxon>
    </lineage>
</organism>
<dbReference type="SUPFAM" id="SSF57701">
    <property type="entry name" value="Zn2/Cys6 DNA-binding domain"/>
    <property type="match status" value="1"/>
</dbReference>
<sequence>GGRTCRLRRKKCDENREGDSCHTCIRLSIECLGWGPERPGWMQDRAAVEAYRADIKAQLARAGLIRGQPRSHYFPNSGNDALSHPPVTRPPPSTDVELALDPPRLLAIPHRSH</sequence>
<dbReference type="InterPro" id="IPR001138">
    <property type="entry name" value="Zn2Cys6_DnaBD"/>
</dbReference>
<dbReference type="Proteomes" id="UP001219525">
    <property type="component" value="Unassembled WGS sequence"/>
</dbReference>
<accession>A0AAD6YVR5</accession>
<reference evidence="3" key="1">
    <citation type="submission" date="2023-03" db="EMBL/GenBank/DDBJ databases">
        <title>Massive genome expansion in bonnet fungi (Mycena s.s.) driven by repeated elements and novel gene families across ecological guilds.</title>
        <authorList>
            <consortium name="Lawrence Berkeley National Laboratory"/>
            <person name="Harder C.B."/>
            <person name="Miyauchi S."/>
            <person name="Viragh M."/>
            <person name="Kuo A."/>
            <person name="Thoen E."/>
            <person name="Andreopoulos B."/>
            <person name="Lu D."/>
            <person name="Skrede I."/>
            <person name="Drula E."/>
            <person name="Henrissat B."/>
            <person name="Morin E."/>
            <person name="Kohler A."/>
            <person name="Barry K."/>
            <person name="LaButti K."/>
            <person name="Morin E."/>
            <person name="Salamov A."/>
            <person name="Lipzen A."/>
            <person name="Mereny Z."/>
            <person name="Hegedus B."/>
            <person name="Baldrian P."/>
            <person name="Stursova M."/>
            <person name="Weitz H."/>
            <person name="Taylor A."/>
            <person name="Grigoriev I.V."/>
            <person name="Nagy L.G."/>
            <person name="Martin F."/>
            <person name="Kauserud H."/>
        </authorList>
    </citation>
    <scope>NUCLEOTIDE SEQUENCE</scope>
    <source>
        <strain evidence="3">9144</strain>
    </source>
</reference>
<dbReference type="Gene3D" id="4.10.240.10">
    <property type="entry name" value="Zn(2)-C6 fungal-type DNA-binding domain"/>
    <property type="match status" value="1"/>
</dbReference>
<proteinExistence type="predicted"/>
<evidence type="ECO:0000313" key="4">
    <source>
        <dbReference type="Proteomes" id="UP001219525"/>
    </source>
</evidence>
<feature type="region of interest" description="Disordered" evidence="1">
    <location>
        <begin position="68"/>
        <end position="113"/>
    </location>
</feature>
<feature type="non-terminal residue" evidence="3">
    <location>
        <position position="113"/>
    </location>
</feature>
<dbReference type="GO" id="GO:0008270">
    <property type="term" value="F:zinc ion binding"/>
    <property type="evidence" value="ECO:0007669"/>
    <property type="project" value="InterPro"/>
</dbReference>
<feature type="non-terminal residue" evidence="3">
    <location>
        <position position="1"/>
    </location>
</feature>
<dbReference type="InterPro" id="IPR036864">
    <property type="entry name" value="Zn2-C6_fun-type_DNA-bd_sf"/>
</dbReference>
<dbReference type="GO" id="GO:0000981">
    <property type="term" value="F:DNA-binding transcription factor activity, RNA polymerase II-specific"/>
    <property type="evidence" value="ECO:0007669"/>
    <property type="project" value="InterPro"/>
</dbReference>
<gene>
    <name evidence="3" type="ORF">GGX14DRAFT_4506</name>
</gene>